<evidence type="ECO:0000313" key="14">
    <source>
        <dbReference type="RefSeq" id="XP_010267063.1"/>
    </source>
</evidence>
<dbReference type="RefSeq" id="XP_010267063.1">
    <property type="nucleotide sequence ID" value="XM_010268761.2"/>
</dbReference>
<sequence length="242" mass="27429">MEDRENKLESIPAEEILDNDHDVDMIDVEEGELKEQSQTIGSTEETMVQDDKMAIKQPCSRNSRRRQKRKKNKKSGSVSNVTDINRFVIDACRRLKEKKSYLVWNAVSCLGISALGDFVREVEAIQASGGQMTADGKHPRTGGGILWSILKAREPEAYKEIMTRGKEFEKQFMKQGTRQVPEQKEGPSESTVCESSNESTNQTRNGVEQKDAQERRTSVLNRIRIPVPYDDLYESGPTDELT</sequence>
<keyword evidence="7" id="KW-0694">RNA-binding</keyword>
<evidence type="ECO:0000313" key="16">
    <source>
        <dbReference type="RefSeq" id="XP_010267065.1"/>
    </source>
</evidence>
<dbReference type="Pfam" id="PF10258">
    <property type="entry name" value="PHAX_RNA-bd"/>
    <property type="match status" value="1"/>
</dbReference>
<reference evidence="14 15" key="1">
    <citation type="submission" date="2025-04" db="UniProtKB">
        <authorList>
            <consortium name="RefSeq"/>
        </authorList>
    </citation>
    <scope>IDENTIFICATION</scope>
</reference>
<evidence type="ECO:0000256" key="5">
    <source>
        <dbReference type="ARBA" id="ARBA00022448"/>
    </source>
</evidence>
<evidence type="ECO:0000313" key="15">
    <source>
        <dbReference type="RefSeq" id="XP_010267064.1"/>
    </source>
</evidence>
<feature type="compositionally biased region" description="Basic and acidic residues" evidence="11">
    <location>
        <begin position="207"/>
        <end position="217"/>
    </location>
</feature>
<dbReference type="PANTHER" id="PTHR13135">
    <property type="entry name" value="CYTOSOLIC RESINIFERATOXIN BINDING PROTEIN RBP-26"/>
    <property type="match status" value="1"/>
</dbReference>
<dbReference type="KEGG" id="nnu:104604434"/>
<dbReference type="GO" id="GO:0006408">
    <property type="term" value="P:snRNA export from nucleus"/>
    <property type="evidence" value="ECO:0007669"/>
    <property type="project" value="InterPro"/>
</dbReference>
<keyword evidence="5" id="KW-0813">Transport</keyword>
<dbReference type="STRING" id="4432.A0A1U8AV30"/>
<comment type="similarity">
    <text evidence="3">Belongs to the PHAX family.</text>
</comment>
<evidence type="ECO:0000256" key="8">
    <source>
        <dbReference type="ARBA" id="ARBA00022927"/>
    </source>
</evidence>
<dbReference type="GeneID" id="104604434"/>
<dbReference type="OrthoDB" id="20573at2759"/>
<dbReference type="RefSeq" id="XP_010267065.1">
    <property type="nucleotide sequence ID" value="XM_010268763.2"/>
</dbReference>
<evidence type="ECO:0000256" key="9">
    <source>
        <dbReference type="ARBA" id="ARBA00023242"/>
    </source>
</evidence>
<evidence type="ECO:0000256" key="1">
    <source>
        <dbReference type="ARBA" id="ARBA00004123"/>
    </source>
</evidence>
<feature type="compositionally biased region" description="Polar residues" evidence="11">
    <location>
        <begin position="188"/>
        <end position="206"/>
    </location>
</feature>
<dbReference type="InterPro" id="IPR039047">
    <property type="entry name" value="PHAX"/>
</dbReference>
<organism evidence="13 16">
    <name type="scientific">Nelumbo nucifera</name>
    <name type="common">Sacred lotus</name>
    <dbReference type="NCBI Taxonomy" id="4432"/>
    <lineage>
        <taxon>Eukaryota</taxon>
        <taxon>Viridiplantae</taxon>
        <taxon>Streptophyta</taxon>
        <taxon>Embryophyta</taxon>
        <taxon>Tracheophyta</taxon>
        <taxon>Spermatophyta</taxon>
        <taxon>Magnoliopsida</taxon>
        <taxon>Proteales</taxon>
        <taxon>Nelumbonaceae</taxon>
        <taxon>Nelumbo</taxon>
    </lineage>
</organism>
<dbReference type="InterPro" id="IPR038092">
    <property type="entry name" value="PHAX_RNA-binding_sf"/>
</dbReference>
<proteinExistence type="inferred from homology"/>
<feature type="region of interest" description="Disordered" evidence="11">
    <location>
        <begin position="32"/>
        <end position="78"/>
    </location>
</feature>
<evidence type="ECO:0000256" key="11">
    <source>
        <dbReference type="SAM" id="MobiDB-lite"/>
    </source>
</evidence>
<comment type="subcellular location">
    <subcellularLocation>
        <location evidence="2">Cytoplasm</location>
    </subcellularLocation>
    <subcellularLocation>
        <location evidence="1">Nucleus</location>
    </subcellularLocation>
</comment>
<feature type="domain" description="Phosphorylated adapter RNA export protein RNA-binding" evidence="12">
    <location>
        <begin position="88"/>
        <end position="167"/>
    </location>
</feature>
<dbReference type="GO" id="GO:0003723">
    <property type="term" value="F:RNA binding"/>
    <property type="evidence" value="ECO:0007669"/>
    <property type="project" value="UniProtKB-KW"/>
</dbReference>
<dbReference type="Gene3D" id="1.10.10.1440">
    <property type="entry name" value="PHAX RNA-binding domain"/>
    <property type="match status" value="1"/>
</dbReference>
<dbReference type="AlphaFoldDB" id="A0A1U8AV30"/>
<keyword evidence="6" id="KW-0963">Cytoplasm</keyword>
<evidence type="ECO:0000256" key="10">
    <source>
        <dbReference type="ARBA" id="ARBA00030834"/>
    </source>
</evidence>
<dbReference type="eggNOG" id="KOG3948">
    <property type="taxonomic scope" value="Eukaryota"/>
</dbReference>
<evidence type="ECO:0000256" key="2">
    <source>
        <dbReference type="ARBA" id="ARBA00004496"/>
    </source>
</evidence>
<evidence type="ECO:0000256" key="3">
    <source>
        <dbReference type="ARBA" id="ARBA00006094"/>
    </source>
</evidence>
<evidence type="ECO:0000256" key="7">
    <source>
        <dbReference type="ARBA" id="ARBA00022884"/>
    </source>
</evidence>
<dbReference type="GO" id="GO:0005634">
    <property type="term" value="C:nucleus"/>
    <property type="evidence" value="ECO:0007669"/>
    <property type="project" value="UniProtKB-SubCell"/>
</dbReference>
<protein>
    <recommendedName>
        <fullName evidence="4">Phosphorylated adapter RNA export protein</fullName>
    </recommendedName>
    <alternativeName>
        <fullName evidence="10">RNA U small nuclear RNA export adapter protein</fullName>
    </alternativeName>
</protein>
<feature type="compositionally biased region" description="Polar residues" evidence="11">
    <location>
        <begin position="36"/>
        <end position="46"/>
    </location>
</feature>
<keyword evidence="13" id="KW-1185">Reference proteome</keyword>
<accession>A0A1U8AV30</accession>
<evidence type="ECO:0000256" key="4">
    <source>
        <dbReference type="ARBA" id="ARBA00016856"/>
    </source>
</evidence>
<dbReference type="RefSeq" id="XP_010267064.1">
    <property type="nucleotide sequence ID" value="XM_010268762.2"/>
</dbReference>
<evidence type="ECO:0000256" key="6">
    <source>
        <dbReference type="ARBA" id="ARBA00022490"/>
    </source>
</evidence>
<name>A0A1U8AV30_NELNU</name>
<dbReference type="InterPro" id="IPR019385">
    <property type="entry name" value="PHAX_RNA-binding_domain"/>
</dbReference>
<dbReference type="PANTHER" id="PTHR13135:SF0">
    <property type="entry name" value="PHOSPHORYLATED ADAPTER RNA EXPORT PROTEIN"/>
    <property type="match status" value="1"/>
</dbReference>
<feature type="compositionally biased region" description="Basic residues" evidence="11">
    <location>
        <begin position="62"/>
        <end position="74"/>
    </location>
</feature>
<evidence type="ECO:0000259" key="12">
    <source>
        <dbReference type="Pfam" id="PF10258"/>
    </source>
</evidence>
<dbReference type="Proteomes" id="UP000189703">
    <property type="component" value="Unplaced"/>
</dbReference>
<dbReference type="OMA" id="FWEAISC"/>
<dbReference type="GO" id="GO:0005737">
    <property type="term" value="C:cytoplasm"/>
    <property type="evidence" value="ECO:0007669"/>
    <property type="project" value="UniProtKB-SubCell"/>
</dbReference>
<keyword evidence="9" id="KW-0539">Nucleus</keyword>
<dbReference type="RefSeq" id="XP_019054490.1">
    <property type="nucleotide sequence ID" value="XM_019198945.1"/>
</dbReference>
<dbReference type="GO" id="GO:0015031">
    <property type="term" value="P:protein transport"/>
    <property type="evidence" value="ECO:0007669"/>
    <property type="project" value="UniProtKB-KW"/>
</dbReference>
<evidence type="ECO:0000313" key="17">
    <source>
        <dbReference type="RefSeq" id="XP_019054490.1"/>
    </source>
</evidence>
<gene>
    <name evidence="14 15 16 17" type="primary">LOC104604434</name>
</gene>
<keyword evidence="8" id="KW-0653">Protein transport</keyword>
<evidence type="ECO:0000313" key="13">
    <source>
        <dbReference type="Proteomes" id="UP000189703"/>
    </source>
</evidence>
<feature type="region of interest" description="Disordered" evidence="11">
    <location>
        <begin position="172"/>
        <end position="242"/>
    </location>
</feature>